<keyword evidence="1" id="KW-0812">Transmembrane</keyword>
<accession>A0A562NST0</accession>
<dbReference type="AlphaFoldDB" id="A0A562NST0"/>
<dbReference type="Pfam" id="PF09955">
    <property type="entry name" value="DUF2189"/>
    <property type="match status" value="1"/>
</dbReference>
<evidence type="ECO:0000313" key="2">
    <source>
        <dbReference type="EMBL" id="TWI35229.1"/>
    </source>
</evidence>
<keyword evidence="1" id="KW-1133">Transmembrane helix</keyword>
<name>A0A562NST0_9RHOB</name>
<keyword evidence="3" id="KW-1185">Reference proteome</keyword>
<gene>
    <name evidence="2" type="ORF">IQ24_01739</name>
</gene>
<comment type="caution">
    <text evidence="2">The sequence shown here is derived from an EMBL/GenBank/DDBJ whole genome shotgun (WGS) entry which is preliminary data.</text>
</comment>
<feature type="transmembrane region" description="Helical" evidence="1">
    <location>
        <begin position="243"/>
        <end position="272"/>
    </location>
</feature>
<organism evidence="2 3">
    <name type="scientific">Paracoccus sulfuroxidans</name>
    <dbReference type="NCBI Taxonomy" id="384678"/>
    <lineage>
        <taxon>Bacteria</taxon>
        <taxon>Pseudomonadati</taxon>
        <taxon>Pseudomonadota</taxon>
        <taxon>Alphaproteobacteria</taxon>
        <taxon>Rhodobacterales</taxon>
        <taxon>Paracoccaceae</taxon>
        <taxon>Paracoccus</taxon>
    </lineage>
</organism>
<feature type="transmembrane region" description="Helical" evidence="1">
    <location>
        <begin position="142"/>
        <end position="166"/>
    </location>
</feature>
<evidence type="ECO:0000256" key="1">
    <source>
        <dbReference type="SAM" id="Phobius"/>
    </source>
</evidence>
<dbReference type="RefSeq" id="WP_145397544.1">
    <property type="nucleotide sequence ID" value="NZ_VLKU01000004.1"/>
</dbReference>
<feature type="transmembrane region" description="Helical" evidence="1">
    <location>
        <begin position="192"/>
        <end position="219"/>
    </location>
</feature>
<dbReference type="OrthoDB" id="9809543at2"/>
<dbReference type="EMBL" id="VLKU01000004">
    <property type="protein sequence ID" value="TWI35229.1"/>
    <property type="molecule type" value="Genomic_DNA"/>
</dbReference>
<dbReference type="Proteomes" id="UP000316225">
    <property type="component" value="Unassembled WGS sequence"/>
</dbReference>
<reference evidence="2 3" key="1">
    <citation type="journal article" date="2015" name="Stand. Genomic Sci.">
        <title>Genomic Encyclopedia of Bacterial and Archaeal Type Strains, Phase III: the genomes of soil and plant-associated and newly described type strains.</title>
        <authorList>
            <person name="Whitman W.B."/>
            <person name="Woyke T."/>
            <person name="Klenk H.P."/>
            <person name="Zhou Y."/>
            <person name="Lilburn T.G."/>
            <person name="Beck B.J."/>
            <person name="De Vos P."/>
            <person name="Vandamme P."/>
            <person name="Eisen J.A."/>
            <person name="Garrity G."/>
            <person name="Hugenholtz P."/>
            <person name="Kyrpides N.C."/>
        </authorList>
    </citation>
    <scope>NUCLEOTIDE SEQUENCE [LARGE SCALE GENOMIC DNA]</scope>
    <source>
        <strain evidence="2 3">CGMCC 1.5364</strain>
    </source>
</reference>
<evidence type="ECO:0000313" key="3">
    <source>
        <dbReference type="Proteomes" id="UP000316225"/>
    </source>
</evidence>
<feature type="transmembrane region" description="Helical" evidence="1">
    <location>
        <begin position="93"/>
        <end position="113"/>
    </location>
</feature>
<protein>
    <submittedName>
        <fullName evidence="2">Putative membrane protein</fullName>
    </submittedName>
</protein>
<proteinExistence type="predicted"/>
<sequence length="295" mass="32197">MTRETIGNPISWSAQRLAGIGHGLSHAVDGMGTHDMTRPQVNTIDMTDIRAALRAGVEDFTALRSDILFLVILYPVIGFIMAVWAFNAGQLHLLFPLVAGFPLMGPVAALGLYEMSRQRERGKHATWASALHALRGRVLGPVLALAAMLAMVFAVWLIAAHVVWIYTMGPEPYQSLTTFLRDTLTTSAGWEMILIGCAVGFVFAALVLCMTIVSFPMLLDRPVGVPMAIATSLEVTRRNPGTVAAWGLIVAASLLLGSIPLFVGLIVVLPILGHATWHLYRRAVTWPDQRMRLHR</sequence>
<feature type="transmembrane region" description="Helical" evidence="1">
    <location>
        <begin position="67"/>
        <end position="87"/>
    </location>
</feature>
<dbReference type="InterPro" id="IPR018692">
    <property type="entry name" value="DUF2189"/>
</dbReference>
<keyword evidence="1" id="KW-0472">Membrane</keyword>